<dbReference type="Pfam" id="PF05450">
    <property type="entry name" value="Nicastrin"/>
    <property type="match status" value="1"/>
</dbReference>
<keyword evidence="2" id="KW-1185">Reference proteome</keyword>
<dbReference type="Proteomes" id="UP000324832">
    <property type="component" value="Unassembled WGS sequence"/>
</dbReference>
<dbReference type="GO" id="GO:0005886">
    <property type="term" value="C:plasma membrane"/>
    <property type="evidence" value="ECO:0007669"/>
    <property type="project" value="TreeGrafter"/>
</dbReference>
<organism evidence="1 2">
    <name type="scientific">Leptidea sinapis</name>
    <dbReference type="NCBI Taxonomy" id="189913"/>
    <lineage>
        <taxon>Eukaryota</taxon>
        <taxon>Metazoa</taxon>
        <taxon>Ecdysozoa</taxon>
        <taxon>Arthropoda</taxon>
        <taxon>Hexapoda</taxon>
        <taxon>Insecta</taxon>
        <taxon>Pterygota</taxon>
        <taxon>Neoptera</taxon>
        <taxon>Endopterygota</taxon>
        <taxon>Lepidoptera</taxon>
        <taxon>Glossata</taxon>
        <taxon>Ditrysia</taxon>
        <taxon>Papilionoidea</taxon>
        <taxon>Pieridae</taxon>
        <taxon>Dismorphiinae</taxon>
        <taxon>Leptidea</taxon>
    </lineage>
</organism>
<evidence type="ECO:0000313" key="2">
    <source>
        <dbReference type="Proteomes" id="UP000324832"/>
    </source>
</evidence>
<dbReference type="AlphaFoldDB" id="A0A5E4QAU0"/>
<dbReference type="PANTHER" id="PTHR21092:SF0">
    <property type="entry name" value="NICASTRIN"/>
    <property type="match status" value="1"/>
</dbReference>
<dbReference type="InterPro" id="IPR008710">
    <property type="entry name" value="Nicastrin"/>
</dbReference>
<evidence type="ECO:0000313" key="1">
    <source>
        <dbReference type="EMBL" id="VVC94150.1"/>
    </source>
</evidence>
<gene>
    <name evidence="1" type="ORF">LSINAPIS_LOCUS6164</name>
</gene>
<accession>A0A5E4QAU0</accession>
<dbReference type="EMBL" id="FZQP02001892">
    <property type="protein sequence ID" value="VVC94150.1"/>
    <property type="molecule type" value="Genomic_DNA"/>
</dbReference>
<dbReference type="PANTHER" id="PTHR21092">
    <property type="entry name" value="NICASTRIN"/>
    <property type="match status" value="1"/>
</dbReference>
<protein>
    <submittedName>
        <fullName evidence="1">Uncharacterized protein</fullName>
    </submittedName>
</protein>
<sequence length="88" mass="9805">MCSGWNGNIDRVSYRNVLWTLFNGESFDYIGSQRVAYDLSRGAWPAVSPLSPADIKLHIEIGQLGGSLQLFKDNTSWPLHAFAPSLYS</sequence>
<dbReference type="GO" id="GO:0016485">
    <property type="term" value="P:protein processing"/>
    <property type="evidence" value="ECO:0007669"/>
    <property type="project" value="InterPro"/>
</dbReference>
<reference evidence="1 2" key="1">
    <citation type="submission" date="2017-07" db="EMBL/GenBank/DDBJ databases">
        <authorList>
            <person name="Talla V."/>
            <person name="Backstrom N."/>
        </authorList>
    </citation>
    <scope>NUCLEOTIDE SEQUENCE [LARGE SCALE GENOMIC DNA]</scope>
</reference>
<dbReference type="GO" id="GO:0007220">
    <property type="term" value="P:Notch receptor processing"/>
    <property type="evidence" value="ECO:0007669"/>
    <property type="project" value="TreeGrafter"/>
</dbReference>
<name>A0A5E4QAU0_9NEOP</name>
<proteinExistence type="predicted"/>